<evidence type="ECO:0000256" key="2">
    <source>
        <dbReference type="ARBA" id="ARBA00022692"/>
    </source>
</evidence>
<evidence type="ECO:0000256" key="5">
    <source>
        <dbReference type="SAM" id="Phobius"/>
    </source>
</evidence>
<organism evidence="6 7">
    <name type="scientific">Clytia hemisphaerica</name>
    <dbReference type="NCBI Taxonomy" id="252671"/>
    <lineage>
        <taxon>Eukaryota</taxon>
        <taxon>Metazoa</taxon>
        <taxon>Cnidaria</taxon>
        <taxon>Hydrozoa</taxon>
        <taxon>Hydroidolina</taxon>
        <taxon>Leptothecata</taxon>
        <taxon>Obeliida</taxon>
        <taxon>Clytiidae</taxon>
        <taxon>Clytia</taxon>
    </lineage>
</organism>
<keyword evidence="3 5" id="KW-1133">Transmembrane helix</keyword>
<dbReference type="Proteomes" id="UP000594262">
    <property type="component" value="Unplaced"/>
</dbReference>
<dbReference type="RefSeq" id="XP_066932621.1">
    <property type="nucleotide sequence ID" value="XM_067076520.1"/>
</dbReference>
<dbReference type="GeneID" id="136820321"/>
<dbReference type="InterPro" id="IPR004031">
    <property type="entry name" value="PMP22/EMP/MP20/Claudin"/>
</dbReference>
<dbReference type="PANTHER" id="PTHR10671">
    <property type="entry name" value="EPITHELIAL MEMBRANE PROTEIN-RELATED"/>
    <property type="match status" value="1"/>
</dbReference>
<sequence>MENMFKIEKKAFILILLCAVSFIFTALGTGGNAWVRQELKRQDGSQVTVRGLWKYCSTTCLSYTVTSSYLMACRALTVISSICSFVALCLSVVGHASHIKPYLLPVATMGSVVSMFIAILVYISKNIWISFLYTSYGWTFIIAWLAIVLNLLTAIVSLIFTRQQES</sequence>
<dbReference type="Pfam" id="PF00822">
    <property type="entry name" value="PMP22_Claudin"/>
    <property type="match status" value="1"/>
</dbReference>
<dbReference type="InterPro" id="IPR050579">
    <property type="entry name" value="PMP-22/EMP/MP20-like"/>
</dbReference>
<proteinExistence type="predicted"/>
<dbReference type="AlphaFoldDB" id="A0A7M5XAK6"/>
<keyword evidence="2 5" id="KW-0812">Transmembrane</keyword>
<dbReference type="GO" id="GO:0016020">
    <property type="term" value="C:membrane"/>
    <property type="evidence" value="ECO:0007669"/>
    <property type="project" value="UniProtKB-SubCell"/>
</dbReference>
<feature type="transmembrane region" description="Helical" evidence="5">
    <location>
        <begin position="12"/>
        <end position="35"/>
    </location>
</feature>
<name>A0A7M5XAK6_9CNID</name>
<evidence type="ECO:0000313" key="7">
    <source>
        <dbReference type="Proteomes" id="UP000594262"/>
    </source>
</evidence>
<evidence type="ECO:0000256" key="4">
    <source>
        <dbReference type="ARBA" id="ARBA00023136"/>
    </source>
</evidence>
<evidence type="ECO:0000256" key="1">
    <source>
        <dbReference type="ARBA" id="ARBA00004141"/>
    </source>
</evidence>
<dbReference type="EnsemblMetazoa" id="CLYHEMT019914.1">
    <property type="protein sequence ID" value="CLYHEMP019914.1"/>
    <property type="gene ID" value="CLYHEMG019914"/>
</dbReference>
<dbReference type="OrthoDB" id="6137544at2759"/>
<feature type="transmembrane region" description="Helical" evidence="5">
    <location>
        <begin position="136"/>
        <end position="160"/>
    </location>
</feature>
<dbReference type="Gene3D" id="1.20.140.150">
    <property type="match status" value="1"/>
</dbReference>
<reference evidence="6" key="1">
    <citation type="submission" date="2021-01" db="UniProtKB">
        <authorList>
            <consortium name="EnsemblMetazoa"/>
        </authorList>
    </citation>
    <scope>IDENTIFICATION</scope>
</reference>
<dbReference type="PANTHER" id="PTHR10671:SF108">
    <property type="entry name" value="CLAUDIN FAMILY PROTEIN-RELATED"/>
    <property type="match status" value="1"/>
</dbReference>
<evidence type="ECO:0000256" key="3">
    <source>
        <dbReference type="ARBA" id="ARBA00022989"/>
    </source>
</evidence>
<keyword evidence="4 5" id="KW-0472">Membrane</keyword>
<evidence type="ECO:0000313" key="6">
    <source>
        <dbReference type="EnsemblMetazoa" id="CLYHEMP019914.1"/>
    </source>
</evidence>
<feature type="transmembrane region" description="Helical" evidence="5">
    <location>
        <begin position="69"/>
        <end position="90"/>
    </location>
</feature>
<protein>
    <submittedName>
        <fullName evidence="6">Uncharacterized protein</fullName>
    </submittedName>
</protein>
<keyword evidence="7" id="KW-1185">Reference proteome</keyword>
<accession>A0A7M5XAK6</accession>
<feature type="transmembrane region" description="Helical" evidence="5">
    <location>
        <begin position="102"/>
        <end position="124"/>
    </location>
</feature>
<comment type="subcellular location">
    <subcellularLocation>
        <location evidence="1">Membrane</location>
        <topology evidence="1">Multi-pass membrane protein</topology>
    </subcellularLocation>
</comment>